<keyword evidence="1" id="KW-0472">Membrane</keyword>
<reference evidence="2 3" key="1">
    <citation type="submission" date="2017-11" db="EMBL/GenBank/DDBJ databases">
        <title>Infants hospitalized years apart are colonized by the same room-sourced microbial strains.</title>
        <authorList>
            <person name="Brooks B."/>
            <person name="Olm M.R."/>
            <person name="Firek B.A."/>
            <person name="Baker R."/>
            <person name="Thomas B.C."/>
            <person name="Morowitz M.J."/>
            <person name="Banfield J.F."/>
        </authorList>
    </citation>
    <scope>NUCLEOTIDE SEQUENCE [LARGE SCALE GENOMIC DNA]</scope>
    <source>
        <strain evidence="2">S2_003_000_R3_20</strain>
    </source>
</reference>
<proteinExistence type="predicted"/>
<sequence length="111" mass="11909">MNNSGGFVVVIAIAVLLALLWLSKTIGVPLDTVVDAGRNLIPVIIVGVITVALGYARYWPILLGWSVLAIKPILVYKYAGTILAQSSTVNILAVLVVAAGFMFTHWVNKYV</sequence>
<keyword evidence="1" id="KW-0812">Transmembrane</keyword>
<comment type="caution">
    <text evidence="2">The sequence shown here is derived from an EMBL/GenBank/DDBJ whole genome shotgun (WGS) entry which is preliminary data.</text>
</comment>
<protein>
    <submittedName>
        <fullName evidence="2">Uncharacterized protein</fullName>
    </submittedName>
</protein>
<dbReference type="AlphaFoldDB" id="A0A2W5SQW4"/>
<evidence type="ECO:0000313" key="3">
    <source>
        <dbReference type="Proteomes" id="UP000249282"/>
    </source>
</evidence>
<evidence type="ECO:0000256" key="1">
    <source>
        <dbReference type="SAM" id="Phobius"/>
    </source>
</evidence>
<dbReference type="EMBL" id="QFQJ01000130">
    <property type="protein sequence ID" value="PZQ85147.1"/>
    <property type="molecule type" value="Genomic_DNA"/>
</dbReference>
<dbReference type="Proteomes" id="UP000249282">
    <property type="component" value="Unassembled WGS sequence"/>
</dbReference>
<evidence type="ECO:0000313" key="2">
    <source>
        <dbReference type="EMBL" id="PZQ85147.1"/>
    </source>
</evidence>
<name>A0A2W5SQW4_ACIJO</name>
<keyword evidence="1" id="KW-1133">Transmembrane helix</keyword>
<organism evidence="2 3">
    <name type="scientific">Acinetobacter johnsonii</name>
    <dbReference type="NCBI Taxonomy" id="40214"/>
    <lineage>
        <taxon>Bacteria</taxon>
        <taxon>Pseudomonadati</taxon>
        <taxon>Pseudomonadota</taxon>
        <taxon>Gammaproteobacteria</taxon>
        <taxon>Moraxellales</taxon>
        <taxon>Moraxellaceae</taxon>
        <taxon>Acinetobacter</taxon>
    </lineage>
</organism>
<accession>A0A2W5SQW4</accession>
<feature type="transmembrane region" description="Helical" evidence="1">
    <location>
        <begin position="43"/>
        <end position="68"/>
    </location>
</feature>
<gene>
    <name evidence="2" type="ORF">DI542_16495</name>
</gene>
<feature type="transmembrane region" description="Helical" evidence="1">
    <location>
        <begin position="89"/>
        <end position="107"/>
    </location>
</feature>